<feature type="region of interest" description="Disordered" evidence="8">
    <location>
        <begin position="56"/>
        <end position="124"/>
    </location>
</feature>
<keyword evidence="3" id="KW-0813">Transport</keyword>
<protein>
    <submittedName>
        <fullName evidence="10">Uncharacterized protein</fullName>
    </submittedName>
</protein>
<keyword evidence="4" id="KW-0964">Secreted</keyword>
<evidence type="ECO:0000313" key="11">
    <source>
        <dbReference type="Proteomes" id="UP000092462"/>
    </source>
</evidence>
<dbReference type="InterPro" id="IPR036728">
    <property type="entry name" value="PBP_GOBP_sf"/>
</dbReference>
<feature type="signal peptide" evidence="9">
    <location>
        <begin position="1"/>
        <end position="24"/>
    </location>
</feature>
<evidence type="ECO:0000256" key="3">
    <source>
        <dbReference type="ARBA" id="ARBA00022448"/>
    </source>
</evidence>
<dbReference type="VEuPathDB" id="VectorBase:PPAPM1_008177"/>
<proteinExistence type="inferred from homology"/>
<organism evidence="10 11">
    <name type="scientific">Phlebotomus papatasi</name>
    <name type="common">Sandfly</name>
    <dbReference type="NCBI Taxonomy" id="29031"/>
    <lineage>
        <taxon>Eukaryota</taxon>
        <taxon>Metazoa</taxon>
        <taxon>Ecdysozoa</taxon>
        <taxon>Arthropoda</taxon>
        <taxon>Hexapoda</taxon>
        <taxon>Insecta</taxon>
        <taxon>Pterygota</taxon>
        <taxon>Neoptera</taxon>
        <taxon>Endopterygota</taxon>
        <taxon>Diptera</taxon>
        <taxon>Nematocera</taxon>
        <taxon>Psychodoidea</taxon>
        <taxon>Psychodidae</taxon>
        <taxon>Phlebotomus</taxon>
        <taxon>Phlebotomus</taxon>
    </lineage>
</organism>
<keyword evidence="7" id="KW-0552">Olfaction</keyword>
<dbReference type="EnsemblMetazoa" id="PPAI002567-RA">
    <property type="protein sequence ID" value="PPAI002567-PA"/>
    <property type="gene ID" value="PPAI002567"/>
</dbReference>
<evidence type="ECO:0000256" key="8">
    <source>
        <dbReference type="SAM" id="MobiDB-lite"/>
    </source>
</evidence>
<keyword evidence="6" id="KW-0800">Toxin</keyword>
<dbReference type="SUPFAM" id="SSF47565">
    <property type="entry name" value="Insect pheromone/odorant-binding proteins"/>
    <property type="match status" value="1"/>
</dbReference>
<evidence type="ECO:0000313" key="10">
    <source>
        <dbReference type="EnsemblMetazoa" id="PPAI002567-PA"/>
    </source>
</evidence>
<dbReference type="KEGG" id="ppap:129809488"/>
<sequence>MRSNVALLVVGVIICVSFCAFVAAGLKCQTEDGPTEDDVKRIVRICMRKIGEEIDEDNDYDDDDQRDSDQDNYRSRNRDHLRGRQGRYRRSTYRNSDRDRSRYSGSSGSSGSGYGQNNSQSNYDRRSEYDRTCLIHCFFQEMKMTNEDEFPDKHKVLHVLTKELRDRQLKDFYTDSIQECFHILEMDQRRDKCEFSRNLIFCLGERAKANCDDWNDNTVIF</sequence>
<dbReference type="PANTHER" id="PTHR21066:SF9">
    <property type="entry name" value="ODORANT-BINDING PROTEIN 59A"/>
    <property type="match status" value="1"/>
</dbReference>
<dbReference type="GeneID" id="129809488"/>
<feature type="compositionally biased region" description="Basic residues" evidence="8">
    <location>
        <begin position="83"/>
        <end position="92"/>
    </location>
</feature>
<dbReference type="VEuPathDB" id="VectorBase:PPAI002567"/>
<reference evidence="10" key="1">
    <citation type="submission" date="2022-08" db="UniProtKB">
        <authorList>
            <consortium name="EnsemblMetazoa"/>
        </authorList>
    </citation>
    <scope>IDENTIFICATION</scope>
    <source>
        <strain evidence="10">Israel</strain>
    </source>
</reference>
<evidence type="ECO:0000256" key="1">
    <source>
        <dbReference type="ARBA" id="ARBA00004613"/>
    </source>
</evidence>
<feature type="chain" id="PRO_5043433493" evidence="9">
    <location>
        <begin position="25"/>
        <end position="221"/>
    </location>
</feature>
<dbReference type="Pfam" id="PF01395">
    <property type="entry name" value="PBP_GOBP"/>
    <property type="match status" value="1"/>
</dbReference>
<dbReference type="OrthoDB" id="8194482at2759"/>
<dbReference type="InterPro" id="IPR006170">
    <property type="entry name" value="PBP/GOBP"/>
</dbReference>
<comment type="similarity">
    <text evidence="2">Belongs to the PBP/GOBP family.</text>
</comment>
<dbReference type="RefSeq" id="XP_055715306.1">
    <property type="nucleotide sequence ID" value="XM_055859331.1"/>
</dbReference>
<evidence type="ECO:0000256" key="7">
    <source>
        <dbReference type="ARBA" id="ARBA00022725"/>
    </source>
</evidence>
<dbReference type="GO" id="GO:0007608">
    <property type="term" value="P:sensory perception of smell"/>
    <property type="evidence" value="ECO:0007669"/>
    <property type="project" value="UniProtKB-KW"/>
</dbReference>
<evidence type="ECO:0000256" key="2">
    <source>
        <dbReference type="ARBA" id="ARBA00008098"/>
    </source>
</evidence>
<comment type="subcellular location">
    <subcellularLocation>
        <location evidence="1">Secreted</location>
    </subcellularLocation>
</comment>
<keyword evidence="5" id="KW-0716">Sensory transduction</keyword>
<dbReference type="CTD" id="37605"/>
<evidence type="ECO:0000256" key="6">
    <source>
        <dbReference type="ARBA" id="ARBA00022656"/>
    </source>
</evidence>
<keyword evidence="9" id="KW-0732">Signal</keyword>
<dbReference type="InterPro" id="IPR052295">
    <property type="entry name" value="Odorant-binding_protein"/>
</dbReference>
<evidence type="ECO:0000256" key="4">
    <source>
        <dbReference type="ARBA" id="ARBA00022525"/>
    </source>
</evidence>
<accession>A0A1B0D509</accession>
<evidence type="ECO:0000256" key="9">
    <source>
        <dbReference type="SAM" id="SignalP"/>
    </source>
</evidence>
<dbReference type="PANTHER" id="PTHR21066">
    <property type="entry name" value="ODORANT-BINDING PROTEIN 59A-RELATED"/>
    <property type="match status" value="1"/>
</dbReference>
<feature type="compositionally biased region" description="Acidic residues" evidence="8">
    <location>
        <begin position="56"/>
        <end position="66"/>
    </location>
</feature>
<dbReference type="AlphaFoldDB" id="A0A1B0D509"/>
<name>A0A1B0D509_PHLPP</name>
<feature type="compositionally biased region" description="Basic and acidic residues" evidence="8">
    <location>
        <begin position="67"/>
        <end position="82"/>
    </location>
</feature>
<dbReference type="GO" id="GO:0005576">
    <property type="term" value="C:extracellular region"/>
    <property type="evidence" value="ECO:0007669"/>
    <property type="project" value="UniProtKB-SubCell"/>
</dbReference>
<keyword evidence="11" id="KW-1185">Reference proteome</keyword>
<dbReference type="Proteomes" id="UP000092462">
    <property type="component" value="Unassembled WGS sequence"/>
</dbReference>
<dbReference type="EMBL" id="AJVK01011680">
    <property type="status" value="NOT_ANNOTATED_CDS"/>
    <property type="molecule type" value="Genomic_DNA"/>
</dbReference>
<evidence type="ECO:0000256" key="5">
    <source>
        <dbReference type="ARBA" id="ARBA00022606"/>
    </source>
</evidence>
<dbReference type="Gene3D" id="1.10.238.20">
    <property type="entry name" value="Pheromone/general odorant binding protein domain"/>
    <property type="match status" value="1"/>
</dbReference>
<dbReference type="GO" id="GO:0005549">
    <property type="term" value="F:odorant binding"/>
    <property type="evidence" value="ECO:0007669"/>
    <property type="project" value="InterPro"/>
</dbReference>
<dbReference type="GO" id="GO:0090729">
    <property type="term" value="F:toxin activity"/>
    <property type="evidence" value="ECO:0007669"/>
    <property type="project" value="UniProtKB-KW"/>
</dbReference>